<dbReference type="STRING" id="1424294.Gferi_08350"/>
<keyword evidence="3" id="KW-1185">Reference proteome</keyword>
<dbReference type="InterPro" id="IPR037523">
    <property type="entry name" value="VOC_core"/>
</dbReference>
<dbReference type="RefSeq" id="WP_069975437.1">
    <property type="nucleotide sequence ID" value="NZ_CP017269.1"/>
</dbReference>
<dbReference type="Pfam" id="PF00903">
    <property type="entry name" value="Glyoxalase"/>
    <property type="match status" value="1"/>
</dbReference>
<dbReference type="InterPro" id="IPR004360">
    <property type="entry name" value="Glyas_Fos-R_dOase_dom"/>
</dbReference>
<evidence type="ECO:0000313" key="3">
    <source>
        <dbReference type="Proteomes" id="UP000095743"/>
    </source>
</evidence>
<reference evidence="2 3" key="1">
    <citation type="submission" date="2016-09" db="EMBL/GenBank/DDBJ databases">
        <title>Genomic analysis reveals versatility of anaerobic energy metabolism of Geosporobacter ferrireducens IRF9 of phylum Firmicutes.</title>
        <authorList>
            <person name="Kim S.-J."/>
        </authorList>
    </citation>
    <scope>NUCLEOTIDE SEQUENCE [LARGE SCALE GENOMIC DNA]</scope>
    <source>
        <strain evidence="2 3">IRF9</strain>
    </source>
</reference>
<dbReference type="Proteomes" id="UP000095743">
    <property type="component" value="Chromosome"/>
</dbReference>
<dbReference type="InterPro" id="IPR029068">
    <property type="entry name" value="Glyas_Bleomycin-R_OHBP_Dase"/>
</dbReference>
<dbReference type="Gene3D" id="3.10.180.10">
    <property type="entry name" value="2,3-Dihydroxybiphenyl 1,2-Dioxygenase, domain 1"/>
    <property type="match status" value="1"/>
</dbReference>
<dbReference type="AlphaFoldDB" id="A0A1D8GFA7"/>
<organism evidence="2 3">
    <name type="scientific">Geosporobacter ferrireducens</name>
    <dbReference type="NCBI Taxonomy" id="1424294"/>
    <lineage>
        <taxon>Bacteria</taxon>
        <taxon>Bacillati</taxon>
        <taxon>Bacillota</taxon>
        <taxon>Clostridia</taxon>
        <taxon>Peptostreptococcales</taxon>
        <taxon>Thermotaleaceae</taxon>
        <taxon>Geosporobacter</taxon>
    </lineage>
</organism>
<sequence length="123" mass="14002">MDASYTTGLQHIGIPTNCLDTSIKFYMDLGFEPFFKTDTVIFMKLHSLLIELYESKEVSGKAGAIDHISLNVKDIESVLEYIKSLKFKILDEEIQALPFFEKGVRFFTIEGPNAEKIEFNQIG</sequence>
<dbReference type="PROSITE" id="PS51819">
    <property type="entry name" value="VOC"/>
    <property type="match status" value="1"/>
</dbReference>
<gene>
    <name evidence="2" type="ORF">Gferi_08350</name>
</gene>
<name>A0A1D8GFA7_9FIRM</name>
<dbReference type="KEGG" id="gfe:Gferi_08350"/>
<evidence type="ECO:0000259" key="1">
    <source>
        <dbReference type="PROSITE" id="PS51819"/>
    </source>
</evidence>
<dbReference type="OrthoDB" id="371072at2"/>
<evidence type="ECO:0000313" key="2">
    <source>
        <dbReference type="EMBL" id="AOT69589.1"/>
    </source>
</evidence>
<accession>A0A1D8GFA7</accession>
<feature type="domain" description="VOC" evidence="1">
    <location>
        <begin position="8"/>
        <end position="122"/>
    </location>
</feature>
<dbReference type="SUPFAM" id="SSF54593">
    <property type="entry name" value="Glyoxalase/Bleomycin resistance protein/Dihydroxybiphenyl dioxygenase"/>
    <property type="match status" value="1"/>
</dbReference>
<dbReference type="EMBL" id="CP017269">
    <property type="protein sequence ID" value="AOT69589.1"/>
    <property type="molecule type" value="Genomic_DNA"/>
</dbReference>
<protein>
    <submittedName>
        <fullName evidence="2">Glyoxalase</fullName>
    </submittedName>
</protein>
<proteinExistence type="predicted"/>